<evidence type="ECO:0000313" key="1">
    <source>
        <dbReference type="EMBL" id="MCR9014101.1"/>
    </source>
</evidence>
<accession>A0A9X2P3R2</accession>
<dbReference type="RefSeq" id="WP_258421976.1">
    <property type="nucleotide sequence ID" value="NZ_JANSUY010000001.1"/>
</dbReference>
<proteinExistence type="predicted"/>
<organism evidence="1 2">
    <name type="scientific">Aquiflexum gelatinilyticum</name>
    <dbReference type="NCBI Taxonomy" id="2961943"/>
    <lineage>
        <taxon>Bacteria</taxon>
        <taxon>Pseudomonadati</taxon>
        <taxon>Bacteroidota</taxon>
        <taxon>Cytophagia</taxon>
        <taxon>Cytophagales</taxon>
        <taxon>Cyclobacteriaceae</taxon>
        <taxon>Aquiflexum</taxon>
    </lineage>
</organism>
<sequence>MKFKSCIFVVKINMRLFMPRILFTLILSFSFIGLLSAQGSRDNITGGFGWGMIYAENAGIYKYMEFKLEPTFSLSYSKELSERFDLRATAGAQMLNSGEFRPLNNPIIIQWGDNGQAYYFKGVGYFLDVMPVYYFNPNTSGGVGEPVNFYFGLGLGAMYSERAQRVMRDGVLENGMYVQGFVERSTQNTVAAYVPLKFGFISNFEYEWDLGLEVSSMFLTNSNVDGNNMQNKLIYPDVMVNFQFIVRRYINR</sequence>
<reference evidence="1" key="1">
    <citation type="submission" date="2022-08" db="EMBL/GenBank/DDBJ databases">
        <authorList>
            <person name="Zhang D."/>
        </authorList>
    </citation>
    <scope>NUCLEOTIDE SEQUENCE</scope>
    <source>
        <strain evidence="1">XJ19-11</strain>
    </source>
</reference>
<gene>
    <name evidence="1" type="ORF">NU887_03580</name>
</gene>
<comment type="caution">
    <text evidence="1">The sequence shown here is derived from an EMBL/GenBank/DDBJ whole genome shotgun (WGS) entry which is preliminary data.</text>
</comment>
<dbReference type="AlphaFoldDB" id="A0A9X2P3R2"/>
<dbReference type="Proteomes" id="UP001142175">
    <property type="component" value="Unassembled WGS sequence"/>
</dbReference>
<keyword evidence="2" id="KW-1185">Reference proteome</keyword>
<protein>
    <submittedName>
        <fullName evidence="1">Uncharacterized protein</fullName>
    </submittedName>
</protein>
<name>A0A9X2P3R2_9BACT</name>
<dbReference type="EMBL" id="JANSUY010000001">
    <property type="protein sequence ID" value="MCR9014101.1"/>
    <property type="molecule type" value="Genomic_DNA"/>
</dbReference>
<evidence type="ECO:0000313" key="2">
    <source>
        <dbReference type="Proteomes" id="UP001142175"/>
    </source>
</evidence>